<comment type="catalytic activity">
    <reaction evidence="5">
        <text>(6S)-5-formyl-5,6,7,8-tetrahydrofolate + ATP = (6R)-5,10-methenyltetrahydrofolate + ADP + phosphate</text>
        <dbReference type="Rhea" id="RHEA:10488"/>
        <dbReference type="ChEBI" id="CHEBI:30616"/>
        <dbReference type="ChEBI" id="CHEBI:43474"/>
        <dbReference type="ChEBI" id="CHEBI:57455"/>
        <dbReference type="ChEBI" id="CHEBI:57457"/>
        <dbReference type="ChEBI" id="CHEBI:456216"/>
        <dbReference type="EC" id="6.3.3.2"/>
    </reaction>
</comment>
<organism evidence="6 7">
    <name type="scientific">Corynebacterium incognita</name>
    <dbReference type="NCBI Taxonomy" id="2754725"/>
    <lineage>
        <taxon>Bacteria</taxon>
        <taxon>Bacillati</taxon>
        <taxon>Actinomycetota</taxon>
        <taxon>Actinomycetes</taxon>
        <taxon>Mycobacteriales</taxon>
        <taxon>Corynebacteriaceae</taxon>
        <taxon>Corynebacterium</taxon>
    </lineage>
</organism>
<dbReference type="GO" id="GO:0030272">
    <property type="term" value="F:5-formyltetrahydrofolate cyclo-ligase activity"/>
    <property type="evidence" value="ECO:0007669"/>
    <property type="project" value="UniProtKB-EC"/>
</dbReference>
<evidence type="ECO:0000313" key="7">
    <source>
        <dbReference type="Proteomes" id="UP000515743"/>
    </source>
</evidence>
<dbReference type="GO" id="GO:0005524">
    <property type="term" value="F:ATP binding"/>
    <property type="evidence" value="ECO:0007669"/>
    <property type="project" value="UniProtKB-KW"/>
</dbReference>
<dbReference type="InterPro" id="IPR037171">
    <property type="entry name" value="NagB/RpiA_transferase-like"/>
</dbReference>
<keyword evidence="7" id="KW-1185">Reference proteome</keyword>
<evidence type="ECO:0000256" key="5">
    <source>
        <dbReference type="RuleBase" id="RU361279"/>
    </source>
</evidence>
<dbReference type="PANTHER" id="PTHR23407">
    <property type="entry name" value="ATPASE INHIBITOR/5-FORMYLTETRAHYDROFOLATE CYCLO-LIGASE"/>
    <property type="match status" value="1"/>
</dbReference>
<feature type="binding site" evidence="4">
    <location>
        <begin position="15"/>
        <end position="19"/>
    </location>
    <ligand>
        <name>ATP</name>
        <dbReference type="ChEBI" id="CHEBI:30616"/>
    </ligand>
</feature>
<dbReference type="PIRSF" id="PIRSF006806">
    <property type="entry name" value="FTHF_cligase"/>
    <property type="match status" value="1"/>
</dbReference>
<feature type="binding site" evidence="4">
    <location>
        <position position="66"/>
    </location>
    <ligand>
        <name>substrate</name>
    </ligand>
</feature>
<name>A0A7G7CNP1_9CORY</name>
<dbReference type="InterPro" id="IPR024185">
    <property type="entry name" value="FTHF_cligase-like_sf"/>
</dbReference>
<reference evidence="6 7" key="1">
    <citation type="submission" date="2020-07" db="EMBL/GenBank/DDBJ databases">
        <title>Complete genome and description of Corynebacterium incognita strain Marseille-Q3630 sp. nov.</title>
        <authorList>
            <person name="Boxberger M."/>
        </authorList>
    </citation>
    <scope>NUCLEOTIDE SEQUENCE [LARGE SCALE GENOMIC DNA]</scope>
    <source>
        <strain evidence="6 7">Marseille-Q3630</strain>
    </source>
</reference>
<dbReference type="Gene3D" id="3.40.50.10420">
    <property type="entry name" value="NagB/RpiA/CoA transferase-like"/>
    <property type="match status" value="1"/>
</dbReference>
<dbReference type="EMBL" id="CP059404">
    <property type="protein sequence ID" value="QNE89207.1"/>
    <property type="molecule type" value="Genomic_DNA"/>
</dbReference>
<protein>
    <recommendedName>
        <fullName evidence="5">5-formyltetrahydrofolate cyclo-ligase</fullName>
        <ecNumber evidence="5">6.3.3.2</ecNumber>
    </recommendedName>
</protein>
<feature type="binding site" evidence="4">
    <location>
        <begin position="144"/>
        <end position="152"/>
    </location>
    <ligand>
        <name>ATP</name>
        <dbReference type="ChEBI" id="CHEBI:30616"/>
    </ligand>
</feature>
<evidence type="ECO:0000256" key="1">
    <source>
        <dbReference type="ARBA" id="ARBA00010638"/>
    </source>
</evidence>
<keyword evidence="6" id="KW-0436">Ligase</keyword>
<dbReference type="PANTHER" id="PTHR23407:SF1">
    <property type="entry name" value="5-FORMYLTETRAHYDROFOLATE CYCLO-LIGASE"/>
    <property type="match status" value="1"/>
</dbReference>
<proteinExistence type="inferred from homology"/>
<accession>A0A7G7CNP1</accession>
<dbReference type="GO" id="GO:0035999">
    <property type="term" value="P:tetrahydrofolate interconversion"/>
    <property type="evidence" value="ECO:0007669"/>
    <property type="project" value="TreeGrafter"/>
</dbReference>
<dbReference type="NCBIfam" id="TIGR02727">
    <property type="entry name" value="MTHFS_bact"/>
    <property type="match status" value="1"/>
</dbReference>
<keyword evidence="2 4" id="KW-0547">Nucleotide-binding</keyword>
<dbReference type="EC" id="6.3.3.2" evidence="5"/>
<dbReference type="KEGG" id="cik:H0194_09125"/>
<dbReference type="SUPFAM" id="SSF100950">
    <property type="entry name" value="NagB/RpiA/CoA transferase-like"/>
    <property type="match status" value="1"/>
</dbReference>
<keyword evidence="5" id="KW-0460">Magnesium</keyword>
<comment type="similarity">
    <text evidence="1 5">Belongs to the 5-formyltetrahydrofolate cyclo-ligase family.</text>
</comment>
<dbReference type="Pfam" id="PF01812">
    <property type="entry name" value="5-FTHF_cyc-lig"/>
    <property type="match status" value="1"/>
</dbReference>
<comment type="cofactor">
    <cofactor evidence="5">
        <name>Mg(2+)</name>
        <dbReference type="ChEBI" id="CHEBI:18420"/>
    </cofactor>
</comment>
<evidence type="ECO:0000256" key="4">
    <source>
        <dbReference type="PIRSR" id="PIRSR006806-1"/>
    </source>
</evidence>
<dbReference type="Proteomes" id="UP000515743">
    <property type="component" value="Chromosome"/>
</dbReference>
<evidence type="ECO:0000313" key="6">
    <source>
        <dbReference type="EMBL" id="QNE89207.1"/>
    </source>
</evidence>
<gene>
    <name evidence="6" type="ORF">H0194_09125</name>
</gene>
<keyword evidence="3 4" id="KW-0067">ATP-binding</keyword>
<keyword evidence="5" id="KW-0479">Metal-binding</keyword>
<sequence length="199" mass="21324">MQAPHNQHSPIAAAKKETRRRLFARRRGLLADDRALYNAALRTHLVRFLEDQEARTVAAYSPLGSEPGGPELVSVLAESGLEVWLPVSLPDGELEWALFTGTDDMDDGALGISEPIGARRGNELLQECDVIVVPALAANAAGVRLGKGGGYYDRALATAPSTTRIVVLYDHELGVNLPVEKHDVATGWAVTPSGVHAFP</sequence>
<dbReference type="AlphaFoldDB" id="A0A7G7CNP1"/>
<dbReference type="GO" id="GO:0009396">
    <property type="term" value="P:folic acid-containing compound biosynthetic process"/>
    <property type="evidence" value="ECO:0007669"/>
    <property type="project" value="TreeGrafter"/>
</dbReference>
<evidence type="ECO:0000256" key="3">
    <source>
        <dbReference type="ARBA" id="ARBA00022840"/>
    </source>
</evidence>
<dbReference type="InterPro" id="IPR002698">
    <property type="entry name" value="FTHF_cligase"/>
</dbReference>
<evidence type="ECO:0000256" key="2">
    <source>
        <dbReference type="ARBA" id="ARBA00022741"/>
    </source>
</evidence>
<dbReference type="RefSeq" id="WP_185175584.1">
    <property type="nucleotide sequence ID" value="NZ_CP059404.1"/>
</dbReference>
<dbReference type="GO" id="GO:0046872">
    <property type="term" value="F:metal ion binding"/>
    <property type="evidence" value="ECO:0007669"/>
    <property type="project" value="UniProtKB-KW"/>
</dbReference>